<protein>
    <recommendedName>
        <fullName evidence="4">Dolichol kinase</fullName>
    </recommendedName>
</protein>
<feature type="transmembrane region" description="Helical" evidence="1">
    <location>
        <begin position="313"/>
        <end position="331"/>
    </location>
</feature>
<reference evidence="2 3" key="1">
    <citation type="journal article" date="2023" name="Nat. Commun.">
        <title>Origin of minicircular mitochondrial genomes in red algae.</title>
        <authorList>
            <person name="Lee Y."/>
            <person name="Cho C.H."/>
            <person name="Lee Y.M."/>
            <person name="Park S.I."/>
            <person name="Yang J.H."/>
            <person name="West J.A."/>
            <person name="Bhattacharya D."/>
            <person name="Yoon H.S."/>
        </authorList>
    </citation>
    <scope>NUCLEOTIDE SEQUENCE [LARGE SCALE GENOMIC DNA]</scope>
    <source>
        <strain evidence="2 3">CCMP1338</strain>
        <tissue evidence="2">Whole cell</tissue>
    </source>
</reference>
<name>A0AAV8UL17_9RHOD</name>
<evidence type="ECO:0000256" key="1">
    <source>
        <dbReference type="SAM" id="Phobius"/>
    </source>
</evidence>
<dbReference type="AlphaFoldDB" id="A0AAV8UL17"/>
<keyword evidence="3" id="KW-1185">Reference proteome</keyword>
<organism evidence="2 3">
    <name type="scientific">Rhodosorus marinus</name>
    <dbReference type="NCBI Taxonomy" id="101924"/>
    <lineage>
        <taxon>Eukaryota</taxon>
        <taxon>Rhodophyta</taxon>
        <taxon>Stylonematophyceae</taxon>
        <taxon>Stylonematales</taxon>
        <taxon>Stylonemataceae</taxon>
        <taxon>Rhodosorus</taxon>
    </lineage>
</organism>
<feature type="transmembrane region" description="Helical" evidence="1">
    <location>
        <begin position="178"/>
        <end position="200"/>
    </location>
</feature>
<evidence type="ECO:0000313" key="3">
    <source>
        <dbReference type="Proteomes" id="UP001157974"/>
    </source>
</evidence>
<proteinExistence type="predicted"/>
<evidence type="ECO:0000313" key="2">
    <source>
        <dbReference type="EMBL" id="KAJ8902161.1"/>
    </source>
</evidence>
<keyword evidence="1" id="KW-1133">Transmembrane helix</keyword>
<feature type="transmembrane region" description="Helical" evidence="1">
    <location>
        <begin position="244"/>
        <end position="270"/>
    </location>
</feature>
<feature type="transmembrane region" description="Helical" evidence="1">
    <location>
        <begin position="814"/>
        <end position="833"/>
    </location>
</feature>
<feature type="transmembrane region" description="Helical" evidence="1">
    <location>
        <begin position="337"/>
        <end position="357"/>
    </location>
</feature>
<feature type="transmembrane region" description="Helical" evidence="1">
    <location>
        <begin position="576"/>
        <end position="595"/>
    </location>
</feature>
<feature type="transmembrane region" description="Helical" evidence="1">
    <location>
        <begin position="616"/>
        <end position="634"/>
    </location>
</feature>
<feature type="transmembrane region" description="Helical" evidence="1">
    <location>
        <begin position="419"/>
        <end position="437"/>
    </location>
</feature>
<feature type="transmembrane region" description="Helical" evidence="1">
    <location>
        <begin position="150"/>
        <end position="166"/>
    </location>
</feature>
<keyword evidence="1" id="KW-0812">Transmembrane</keyword>
<dbReference type="EMBL" id="JAMWBK010000009">
    <property type="protein sequence ID" value="KAJ8902161.1"/>
    <property type="molecule type" value="Genomic_DNA"/>
</dbReference>
<feature type="transmembrane region" description="Helical" evidence="1">
    <location>
        <begin position="766"/>
        <end position="794"/>
    </location>
</feature>
<feature type="transmembrane region" description="Helical" evidence="1">
    <location>
        <begin position="206"/>
        <end position="223"/>
    </location>
</feature>
<accession>A0AAV8UL17</accession>
<feature type="transmembrane region" description="Helical" evidence="1">
    <location>
        <begin position="457"/>
        <end position="479"/>
    </location>
</feature>
<dbReference type="Proteomes" id="UP001157974">
    <property type="component" value="Unassembled WGS sequence"/>
</dbReference>
<evidence type="ECO:0008006" key="4">
    <source>
        <dbReference type="Google" id="ProtNLM"/>
    </source>
</evidence>
<comment type="caution">
    <text evidence="2">The sequence shown here is derived from an EMBL/GenBank/DDBJ whole genome shotgun (WGS) entry which is preliminary data.</text>
</comment>
<feature type="transmembrane region" description="Helical" evidence="1">
    <location>
        <begin position="547"/>
        <end position="570"/>
    </location>
</feature>
<feature type="transmembrane region" description="Helical" evidence="1">
    <location>
        <begin position="654"/>
        <end position="673"/>
    </location>
</feature>
<gene>
    <name evidence="2" type="ORF">NDN08_006569</name>
</gene>
<feature type="transmembrane region" description="Helical" evidence="1">
    <location>
        <begin position="13"/>
        <end position="41"/>
    </location>
</feature>
<keyword evidence="1" id="KW-0472">Membrane</keyword>
<feature type="transmembrane region" description="Helical" evidence="1">
    <location>
        <begin position="491"/>
        <end position="517"/>
    </location>
</feature>
<sequence length="864" mass="94112">MVWRLPKTRSLCWIGVVAVLLQCDGAIAIIAGGLLLLSVLIRSRKELTQRFGFLAPWIALAGFVTCVSSITVGVLWKAHRQGPYISYESASGWRWPIIVECISLGYCATVELFAVSDARKQSIADLLVCPTVLSLLGRSATQLFGSGRGVWLAVAAAALYMVACITSDTNELPPATRLMISVVTGALPAIAFVGCARNGLHELSTLADTAFVLLLPAAGYQVGGGRAITIFKNVRSDSAIEYSLWIFAVLRSTAQLSLIPVYVTILMIPYPLLAWRRDHVRVRSLVLLLSAQLLLGTIEIFSDVNEKRPVWQLLGFLLCSGGAVSSGIYLGVTPRSISPVVGWMSTVLSLALLLVESELIRSGSIGSDRVLNSTIVGLLSLVAARGSLTPTEVDLRWYLLSARFYASRLPLLMTSDWRGGFQLYVIALCLCIPWPLYLSSDFRVSELKRTQAPSGWYFLRVLVVMLTVRSIVSSSAWAPPAIAGLNVFEQLVATSLFVLTFLIHPFLVVLALGGLLLRITLSSPGAMSGLIIPAYHMLRFRKAHGRGGFLFASSVLGASLCTAEVVYVRMKMTSPVIGLAVWLHTYAAWYTFLSCTMPTYEQLIQQTGRERIQRTSLALVGIAVVSLLFLYPSLSSFVPAVLWSGQAAFEGNWMSDSLACFAACYAVMAMALYMRTCLHEPAHRSKDLQFLPFASYVLAALSNLSRSSGASSVSPVVYAPILLLNTPPQFLLSFPHRAEKIHFLLPLLGLSLAWSTLTIRPMTSEIVIGLYIGVSVVSIGGAVVELALLIIPWINIVYFISEHIYTNGAFRQGFTFQIMVLSSVLPILLGREWSTMNLGILSMALDIVAAISKSSTTFNLRWAV</sequence>
<feature type="transmembrane region" description="Helical" evidence="1">
    <location>
        <begin position="53"/>
        <end position="75"/>
    </location>
</feature>
<feature type="transmembrane region" description="Helical" evidence="1">
    <location>
        <begin position="282"/>
        <end position="301"/>
    </location>
</feature>